<evidence type="ECO:0000256" key="5">
    <source>
        <dbReference type="ARBA" id="ARBA00022679"/>
    </source>
</evidence>
<dbReference type="PANTHER" id="PTHR11879:SF22">
    <property type="entry name" value="ASPARTATE AMINOTRANSFERASE, MITOCHONDRIAL"/>
    <property type="match status" value="1"/>
</dbReference>
<dbReference type="AlphaFoldDB" id="A0A4Q6XM70"/>
<reference evidence="8 9" key="1">
    <citation type="submission" date="2019-02" db="EMBL/GenBank/DDBJ databases">
        <authorList>
            <person name="Li Y."/>
        </authorList>
    </citation>
    <scope>NUCLEOTIDE SEQUENCE [LARGE SCALE GENOMIC DNA]</scope>
    <source>
        <strain evidence="8 9">3-7</strain>
    </source>
</reference>
<dbReference type="Proteomes" id="UP000292085">
    <property type="component" value="Unassembled WGS sequence"/>
</dbReference>
<dbReference type="GO" id="GO:0004069">
    <property type="term" value="F:L-aspartate:2-oxoglutarate aminotransferase activity"/>
    <property type="evidence" value="ECO:0007669"/>
    <property type="project" value="TreeGrafter"/>
</dbReference>
<dbReference type="Pfam" id="PF00155">
    <property type="entry name" value="Aminotran_1_2"/>
    <property type="match status" value="1"/>
</dbReference>
<dbReference type="GO" id="GO:0005829">
    <property type="term" value="C:cytosol"/>
    <property type="evidence" value="ECO:0007669"/>
    <property type="project" value="TreeGrafter"/>
</dbReference>
<dbReference type="OrthoDB" id="9766445at2"/>
<sequence length="400" mass="43104">MFSRLTLVPSDPLWALTAAFQADPRHRKLDLGLGVYRDETGDTPIFAAVKAAEVRMAAVGASKSYRPLRGNDAFNAGMTKLLLGTEAATLARSATIQTVGATGALRMLAELIAVARPSATIWLSDPGYHNHRPLMAAAGLSVAEYPWRERNGAADFEPVLHRLKQAKPGDVLLIQGCCHNPTGLDLTFDGWQQIAALCERRGIVPLVDMAYQGLSDGLDADAFGLRILVDRLDTVLIAASCSKNMGLYCERTGVASVILPSASQIASVMGVLEATGRCSYSMPPDHGASVAAALLANPEQWHAALHKMRERIAHMRSVLTAALRERGILNALGAIERHRGMFSTLPLRPEAMMKLRRDHAIYGSLDGRINVAGLQTSQVEWLADALLDVMGHCPEEAMAL</sequence>
<keyword evidence="9" id="KW-1185">Reference proteome</keyword>
<dbReference type="InterPro" id="IPR015421">
    <property type="entry name" value="PyrdxlP-dep_Trfase_major"/>
</dbReference>
<dbReference type="NCBIfam" id="NF006719">
    <property type="entry name" value="PRK09257.1"/>
    <property type="match status" value="1"/>
</dbReference>
<dbReference type="GO" id="GO:0042802">
    <property type="term" value="F:identical protein binding"/>
    <property type="evidence" value="ECO:0007669"/>
    <property type="project" value="TreeGrafter"/>
</dbReference>
<comment type="similarity">
    <text evidence="2">Belongs to the class-I pyridoxal-phosphate-dependent aminotransferase family.</text>
</comment>
<dbReference type="GO" id="GO:0004838">
    <property type="term" value="F:L-tyrosine-2-oxoglutarate transaminase activity"/>
    <property type="evidence" value="ECO:0007669"/>
    <property type="project" value="TreeGrafter"/>
</dbReference>
<dbReference type="InterPro" id="IPR004839">
    <property type="entry name" value="Aminotransferase_I/II_large"/>
</dbReference>
<evidence type="ECO:0000259" key="7">
    <source>
        <dbReference type="Pfam" id="PF00155"/>
    </source>
</evidence>
<evidence type="ECO:0000313" key="9">
    <source>
        <dbReference type="Proteomes" id="UP000292085"/>
    </source>
</evidence>
<dbReference type="PANTHER" id="PTHR11879">
    <property type="entry name" value="ASPARTATE AMINOTRANSFERASE"/>
    <property type="match status" value="1"/>
</dbReference>
<feature type="domain" description="Aminotransferase class I/classII large" evidence="7">
    <location>
        <begin position="28"/>
        <end position="386"/>
    </location>
</feature>
<dbReference type="CDD" id="cd00609">
    <property type="entry name" value="AAT_like"/>
    <property type="match status" value="1"/>
</dbReference>
<evidence type="ECO:0000256" key="6">
    <source>
        <dbReference type="ARBA" id="ARBA00022898"/>
    </source>
</evidence>
<dbReference type="RefSeq" id="WP_130160264.1">
    <property type="nucleotide sequence ID" value="NZ_SGIS01000060.1"/>
</dbReference>
<comment type="subunit">
    <text evidence="3">Homodimer.</text>
</comment>
<evidence type="ECO:0000256" key="3">
    <source>
        <dbReference type="ARBA" id="ARBA00011738"/>
    </source>
</evidence>
<evidence type="ECO:0000313" key="8">
    <source>
        <dbReference type="EMBL" id="RZF60615.1"/>
    </source>
</evidence>
<dbReference type="InterPro" id="IPR015422">
    <property type="entry name" value="PyrdxlP-dep_Trfase_small"/>
</dbReference>
<accession>A0A4Q6XM70</accession>
<comment type="caution">
    <text evidence="8">The sequence shown here is derived from an EMBL/GenBank/DDBJ whole genome shotgun (WGS) entry which is preliminary data.</text>
</comment>
<dbReference type="PRINTS" id="PR00799">
    <property type="entry name" value="TRANSAMINASE"/>
</dbReference>
<dbReference type="Gene3D" id="3.90.1150.10">
    <property type="entry name" value="Aspartate Aminotransferase, domain 1"/>
    <property type="match status" value="1"/>
</dbReference>
<dbReference type="InterPro" id="IPR000796">
    <property type="entry name" value="Asp_trans"/>
</dbReference>
<proteinExistence type="inferred from homology"/>
<dbReference type="GO" id="GO:0033585">
    <property type="term" value="P:L-phenylalanine biosynthetic process from chorismate via phenylpyruvate"/>
    <property type="evidence" value="ECO:0007669"/>
    <property type="project" value="TreeGrafter"/>
</dbReference>
<keyword evidence="6" id="KW-0663">Pyridoxal phosphate</keyword>
<evidence type="ECO:0000256" key="1">
    <source>
        <dbReference type="ARBA" id="ARBA00001933"/>
    </source>
</evidence>
<keyword evidence="5 8" id="KW-0808">Transferase</keyword>
<evidence type="ECO:0000256" key="4">
    <source>
        <dbReference type="ARBA" id="ARBA00022576"/>
    </source>
</evidence>
<dbReference type="InterPro" id="IPR015424">
    <property type="entry name" value="PyrdxlP-dep_Trfase"/>
</dbReference>
<evidence type="ECO:0000256" key="2">
    <source>
        <dbReference type="ARBA" id="ARBA00007441"/>
    </source>
</evidence>
<dbReference type="SUPFAM" id="SSF53383">
    <property type="entry name" value="PLP-dependent transferases"/>
    <property type="match status" value="1"/>
</dbReference>
<protein>
    <submittedName>
        <fullName evidence="8">Aspartate/tyrosine/aromatic aminotransferase</fullName>
    </submittedName>
</protein>
<dbReference type="Gene3D" id="3.40.640.10">
    <property type="entry name" value="Type I PLP-dependent aspartate aminotransferase-like (Major domain)"/>
    <property type="match status" value="1"/>
</dbReference>
<name>A0A4Q6XM70_9SPHN</name>
<keyword evidence="4 8" id="KW-0032">Aminotransferase</keyword>
<organism evidence="8 9">
    <name type="scientific">Sphingomonas populi</name>
    <dbReference type="NCBI Taxonomy" id="2484750"/>
    <lineage>
        <taxon>Bacteria</taxon>
        <taxon>Pseudomonadati</taxon>
        <taxon>Pseudomonadota</taxon>
        <taxon>Alphaproteobacteria</taxon>
        <taxon>Sphingomonadales</taxon>
        <taxon>Sphingomonadaceae</taxon>
        <taxon>Sphingomonas</taxon>
    </lineage>
</organism>
<gene>
    <name evidence="8" type="ORF">EWE75_22205</name>
</gene>
<dbReference type="GO" id="GO:0030170">
    <property type="term" value="F:pyridoxal phosphate binding"/>
    <property type="evidence" value="ECO:0007669"/>
    <property type="project" value="InterPro"/>
</dbReference>
<comment type="cofactor">
    <cofactor evidence="1">
        <name>pyridoxal 5'-phosphate</name>
        <dbReference type="ChEBI" id="CHEBI:597326"/>
    </cofactor>
</comment>
<dbReference type="EMBL" id="SGIS01000060">
    <property type="protein sequence ID" value="RZF60615.1"/>
    <property type="molecule type" value="Genomic_DNA"/>
</dbReference>